<dbReference type="AlphaFoldDB" id="A0A836K7W1"/>
<reference evidence="2 3" key="1">
    <citation type="submission" date="2020-02" db="EMBL/GenBank/DDBJ databases">
        <title>Relaxed selection underlies rapid genomic changes in the transitions from sociality to social parasitism in ants.</title>
        <authorList>
            <person name="Bi X."/>
        </authorList>
    </citation>
    <scope>NUCLEOTIDE SEQUENCE [LARGE SCALE GENOMIC DNA]</scope>
    <source>
        <strain evidence="2">BGI-DK2014b</strain>
        <tissue evidence="2">Whole body</tissue>
    </source>
</reference>
<protein>
    <submittedName>
        <fullName evidence="2">BARK protein</fullName>
    </submittedName>
</protein>
<feature type="non-terminal residue" evidence="2">
    <location>
        <position position="137"/>
    </location>
</feature>
<feature type="signal peptide" evidence="1">
    <location>
        <begin position="1"/>
        <end position="17"/>
    </location>
</feature>
<keyword evidence="1" id="KW-0732">Signal</keyword>
<feature type="non-terminal residue" evidence="2">
    <location>
        <position position="1"/>
    </location>
</feature>
<dbReference type="OrthoDB" id="536948at2759"/>
<comment type="caution">
    <text evidence="2">The sequence shown here is derived from an EMBL/GenBank/DDBJ whole genome shotgun (WGS) entry which is preliminary data.</text>
</comment>
<organism evidence="2 3">
    <name type="scientific">Acromyrmex heyeri</name>
    <dbReference type="NCBI Taxonomy" id="230685"/>
    <lineage>
        <taxon>Eukaryota</taxon>
        <taxon>Metazoa</taxon>
        <taxon>Ecdysozoa</taxon>
        <taxon>Arthropoda</taxon>
        <taxon>Hexapoda</taxon>
        <taxon>Insecta</taxon>
        <taxon>Pterygota</taxon>
        <taxon>Neoptera</taxon>
        <taxon>Endopterygota</taxon>
        <taxon>Hymenoptera</taxon>
        <taxon>Apocrita</taxon>
        <taxon>Aculeata</taxon>
        <taxon>Formicoidea</taxon>
        <taxon>Formicidae</taxon>
        <taxon>Myrmicinae</taxon>
        <taxon>Acromyrmex</taxon>
    </lineage>
</organism>
<dbReference type="Proteomes" id="UP000670152">
    <property type="component" value="Unassembled WGS sequence"/>
</dbReference>
<keyword evidence="3" id="KW-1185">Reference proteome</keyword>
<name>A0A836K7W1_9HYME</name>
<evidence type="ECO:0000313" key="2">
    <source>
        <dbReference type="EMBL" id="KAG5345623.1"/>
    </source>
</evidence>
<evidence type="ECO:0000313" key="3">
    <source>
        <dbReference type="Proteomes" id="UP000670152"/>
    </source>
</evidence>
<dbReference type="EMBL" id="JAANIB010000296">
    <property type="protein sequence ID" value="KAG5345623.1"/>
    <property type="molecule type" value="Genomic_DNA"/>
</dbReference>
<feature type="chain" id="PRO_5032294776" evidence="1">
    <location>
        <begin position="18"/>
        <end position="137"/>
    </location>
</feature>
<gene>
    <name evidence="2" type="primary">Bark_1</name>
    <name evidence="2" type="ORF">G6Z77_0009788</name>
</gene>
<accession>A0A836K7W1</accession>
<sequence length="137" mass="15425">MQRLWISLSILAVLAGALPDDRFDQTSIYYTVPVNESEANGSWNNGGLFEEHGGRIIRNQKVFERSKSPYLLREDLFIEKDAKLIIESGVEIRFSPMIGITVRGIIIAKVESNSDPQIANRPFGQGIEWLLTRSTDS</sequence>
<evidence type="ECO:0000256" key="1">
    <source>
        <dbReference type="SAM" id="SignalP"/>
    </source>
</evidence>
<proteinExistence type="predicted"/>